<comment type="caution">
    <text evidence="1">The sequence shown here is derived from an EMBL/GenBank/DDBJ whole genome shotgun (WGS) entry which is preliminary data.</text>
</comment>
<keyword evidence="2" id="KW-1185">Reference proteome</keyword>
<gene>
    <name evidence="1" type="ORF">DSO57_1027350</name>
</gene>
<protein>
    <submittedName>
        <fullName evidence="1">Uncharacterized protein</fullName>
    </submittedName>
</protein>
<proteinExistence type="predicted"/>
<evidence type="ECO:0000313" key="2">
    <source>
        <dbReference type="Proteomes" id="UP001165960"/>
    </source>
</evidence>
<sequence length="209" mass="23448">MLEKVKPVLDTSYKPYISDGNKEDDKEPQFYQTNEEQLVVKKVAAFYTKVTMPCVVPNANESIPTTKKPAQKRIPNIKRIILLKLLQELGDYKVAVALVGVDPKYASKTFQKFTNTGHVLAAEKSLCVSTIFLNIKSLFQIDWGKMGDASWAHPNCVFLPCSLRSTNGQSASGSPGTAILNWQIYRPWSNLLLGSRPQFPSIIIWSREL</sequence>
<dbReference type="EMBL" id="QTSX02004426">
    <property type="protein sequence ID" value="KAJ9064729.1"/>
    <property type="molecule type" value="Genomic_DNA"/>
</dbReference>
<dbReference type="Proteomes" id="UP001165960">
    <property type="component" value="Unassembled WGS sequence"/>
</dbReference>
<name>A0ACC2SQQ5_9FUNG</name>
<accession>A0ACC2SQQ5</accession>
<evidence type="ECO:0000313" key="1">
    <source>
        <dbReference type="EMBL" id="KAJ9064729.1"/>
    </source>
</evidence>
<reference evidence="1" key="1">
    <citation type="submission" date="2022-04" db="EMBL/GenBank/DDBJ databases">
        <title>Genome of the entomopathogenic fungus Entomophthora muscae.</title>
        <authorList>
            <person name="Elya C."/>
            <person name="Lovett B.R."/>
            <person name="Lee E."/>
            <person name="Macias A.M."/>
            <person name="Hajek A.E."/>
            <person name="De Bivort B.L."/>
            <person name="Kasson M.T."/>
            <person name="De Fine Licht H.H."/>
            <person name="Stajich J.E."/>
        </authorList>
    </citation>
    <scope>NUCLEOTIDE SEQUENCE</scope>
    <source>
        <strain evidence="1">Berkeley</strain>
    </source>
</reference>
<organism evidence="1 2">
    <name type="scientific">Entomophthora muscae</name>
    <dbReference type="NCBI Taxonomy" id="34485"/>
    <lineage>
        <taxon>Eukaryota</taxon>
        <taxon>Fungi</taxon>
        <taxon>Fungi incertae sedis</taxon>
        <taxon>Zoopagomycota</taxon>
        <taxon>Entomophthoromycotina</taxon>
        <taxon>Entomophthoromycetes</taxon>
        <taxon>Entomophthorales</taxon>
        <taxon>Entomophthoraceae</taxon>
        <taxon>Entomophthora</taxon>
    </lineage>
</organism>